<dbReference type="AlphaFoldDB" id="A0AAN7PK28"/>
<feature type="region of interest" description="Disordered" evidence="1">
    <location>
        <begin position="1"/>
        <end position="20"/>
    </location>
</feature>
<evidence type="ECO:0000313" key="3">
    <source>
        <dbReference type="Proteomes" id="UP001353858"/>
    </source>
</evidence>
<sequence>MGLLVDKPKPGYGSTNDGNTARKFFSNPFFIILRMLSSGFTIDDLMTILILTSEPLISNQRNITTKKGMKIDGKVEKYIKVLEPSISNNLISDLALIFGEESFESD</sequence>
<evidence type="ECO:0000313" key="2">
    <source>
        <dbReference type="EMBL" id="KAK4884126.1"/>
    </source>
</evidence>
<keyword evidence="3" id="KW-1185">Reference proteome</keyword>
<name>A0AAN7PK28_9COLE</name>
<gene>
    <name evidence="2" type="ORF">RN001_000397</name>
</gene>
<comment type="caution">
    <text evidence="2">The sequence shown here is derived from an EMBL/GenBank/DDBJ whole genome shotgun (WGS) entry which is preliminary data.</text>
</comment>
<accession>A0AAN7PK28</accession>
<reference evidence="3" key="1">
    <citation type="submission" date="2023-01" db="EMBL/GenBank/DDBJ databases">
        <title>Key to firefly adult light organ development and bioluminescence: homeobox transcription factors regulate luciferase expression and transportation to peroxisome.</title>
        <authorList>
            <person name="Fu X."/>
        </authorList>
    </citation>
    <scope>NUCLEOTIDE SEQUENCE [LARGE SCALE GENOMIC DNA]</scope>
</reference>
<dbReference type="EMBL" id="JARPUR010000001">
    <property type="protein sequence ID" value="KAK4884126.1"/>
    <property type="molecule type" value="Genomic_DNA"/>
</dbReference>
<organism evidence="2 3">
    <name type="scientific">Aquatica leii</name>
    <dbReference type="NCBI Taxonomy" id="1421715"/>
    <lineage>
        <taxon>Eukaryota</taxon>
        <taxon>Metazoa</taxon>
        <taxon>Ecdysozoa</taxon>
        <taxon>Arthropoda</taxon>
        <taxon>Hexapoda</taxon>
        <taxon>Insecta</taxon>
        <taxon>Pterygota</taxon>
        <taxon>Neoptera</taxon>
        <taxon>Endopterygota</taxon>
        <taxon>Coleoptera</taxon>
        <taxon>Polyphaga</taxon>
        <taxon>Elateriformia</taxon>
        <taxon>Elateroidea</taxon>
        <taxon>Lampyridae</taxon>
        <taxon>Luciolinae</taxon>
        <taxon>Aquatica</taxon>
    </lineage>
</organism>
<proteinExistence type="predicted"/>
<evidence type="ECO:0000256" key="1">
    <source>
        <dbReference type="SAM" id="MobiDB-lite"/>
    </source>
</evidence>
<protein>
    <submittedName>
        <fullName evidence="2">Uncharacterized protein</fullName>
    </submittedName>
</protein>
<dbReference type="Proteomes" id="UP001353858">
    <property type="component" value="Unassembled WGS sequence"/>
</dbReference>